<comment type="caution">
    <text evidence="1">The sequence shown here is derived from an EMBL/GenBank/DDBJ whole genome shotgun (WGS) entry which is preliminary data.</text>
</comment>
<organism evidence="1 2">
    <name type="scientific">Thelohanellus kitauei</name>
    <name type="common">Myxosporean</name>
    <dbReference type="NCBI Taxonomy" id="669202"/>
    <lineage>
        <taxon>Eukaryota</taxon>
        <taxon>Metazoa</taxon>
        <taxon>Cnidaria</taxon>
        <taxon>Myxozoa</taxon>
        <taxon>Myxosporea</taxon>
        <taxon>Bivalvulida</taxon>
        <taxon>Platysporina</taxon>
        <taxon>Myxobolidae</taxon>
        <taxon>Thelohanellus</taxon>
    </lineage>
</organism>
<evidence type="ECO:0000313" key="1">
    <source>
        <dbReference type="EMBL" id="KII68113.1"/>
    </source>
</evidence>
<sequence>MKRKGEDVLSEFKSDWTDKLVCSELMWKTWLLYMRILCFTCKKNIILSVILLLKHSEINFKYPISSDSRKEFIHRIEGALDTQQSFFTKTNEHSKSIVIASYEITLLLARKKKPFTDAEEIIKPAFNIAARMLGDINCEKIFDQIPLSNNTMTRRV</sequence>
<gene>
    <name evidence="1" type="ORF">RF11_06320</name>
</gene>
<dbReference type="PANTHER" id="PTHR45913:SF5">
    <property type="entry name" value="GENERAL TRANSCRIPTION FACTOR II-I REPEAT DOMAIN-CONTAINING PROTEIN 2A-LIKE PROTEIN"/>
    <property type="match status" value="1"/>
</dbReference>
<accession>A0A0C2JG04</accession>
<dbReference type="PANTHER" id="PTHR45913">
    <property type="entry name" value="EPM2A-INTERACTING PROTEIN 1"/>
    <property type="match status" value="1"/>
</dbReference>
<dbReference type="Proteomes" id="UP000031668">
    <property type="component" value="Unassembled WGS sequence"/>
</dbReference>
<reference evidence="1 2" key="1">
    <citation type="journal article" date="2014" name="Genome Biol. Evol.">
        <title>The genome of the myxosporean Thelohanellus kitauei shows adaptations to nutrient acquisition within its fish host.</title>
        <authorList>
            <person name="Yang Y."/>
            <person name="Xiong J."/>
            <person name="Zhou Z."/>
            <person name="Huo F."/>
            <person name="Miao W."/>
            <person name="Ran C."/>
            <person name="Liu Y."/>
            <person name="Zhang J."/>
            <person name="Feng J."/>
            <person name="Wang M."/>
            <person name="Wang M."/>
            <person name="Wang L."/>
            <person name="Yao B."/>
        </authorList>
    </citation>
    <scope>NUCLEOTIDE SEQUENCE [LARGE SCALE GENOMIC DNA]</scope>
    <source>
        <strain evidence="1">Wuqing</strain>
    </source>
</reference>
<dbReference type="OrthoDB" id="6431883at2759"/>
<keyword evidence="2" id="KW-1185">Reference proteome</keyword>
<name>A0A0C2JG04_THEKT</name>
<dbReference type="EMBL" id="JWZT01002965">
    <property type="protein sequence ID" value="KII68113.1"/>
    <property type="molecule type" value="Genomic_DNA"/>
</dbReference>
<evidence type="ECO:0000313" key="2">
    <source>
        <dbReference type="Proteomes" id="UP000031668"/>
    </source>
</evidence>
<dbReference type="AlphaFoldDB" id="A0A0C2JG04"/>
<protein>
    <submittedName>
        <fullName evidence="1">SCAN domain-containing protein 3</fullName>
    </submittedName>
</protein>
<proteinExistence type="predicted"/>